<name>A0AA39Z4C6_9PEZI</name>
<dbReference type="SMART" id="SM00220">
    <property type="entry name" value="S_TKc"/>
    <property type="match status" value="1"/>
</dbReference>
<dbReference type="GO" id="GO:0003723">
    <property type="term" value="F:RNA binding"/>
    <property type="evidence" value="ECO:0007669"/>
    <property type="project" value="InterPro"/>
</dbReference>
<reference evidence="9" key="1">
    <citation type="submission" date="2023-06" db="EMBL/GenBank/DDBJ databases">
        <title>Genome-scale phylogeny and comparative genomics of the fungal order Sordariales.</title>
        <authorList>
            <consortium name="Lawrence Berkeley National Laboratory"/>
            <person name="Hensen N."/>
            <person name="Bonometti L."/>
            <person name="Westerberg I."/>
            <person name="Brannstrom I.O."/>
            <person name="Guillou S."/>
            <person name="Cros-Aarteil S."/>
            <person name="Calhoun S."/>
            <person name="Haridas S."/>
            <person name="Kuo A."/>
            <person name="Mondo S."/>
            <person name="Pangilinan J."/>
            <person name="Riley R."/>
            <person name="Labutti K."/>
            <person name="Andreopoulos B."/>
            <person name="Lipzen A."/>
            <person name="Chen C."/>
            <person name="Yanf M."/>
            <person name="Daum C."/>
            <person name="Ng V."/>
            <person name="Clum A."/>
            <person name="Steindorff A."/>
            <person name="Ohm R."/>
            <person name="Martin F."/>
            <person name="Silar P."/>
            <person name="Natvig D."/>
            <person name="Lalanne C."/>
            <person name="Gautier V."/>
            <person name="Ament-Velasquez S.L."/>
            <person name="Kruys A."/>
            <person name="Hutchinson M.I."/>
            <person name="Powell A.J."/>
            <person name="Barry K."/>
            <person name="Miller A.N."/>
            <person name="Grigoriev I.V."/>
            <person name="Debuchy R."/>
            <person name="Gladieux P."/>
            <person name="Thoren M.H."/>
            <person name="Johannesson H."/>
        </authorList>
    </citation>
    <scope>NUCLEOTIDE SEQUENCE</scope>
    <source>
        <strain evidence="9">CBS 307.81</strain>
    </source>
</reference>
<keyword evidence="1" id="KW-0723">Serine/threonine-protein kinase</keyword>
<keyword evidence="4 9" id="KW-0418">Kinase</keyword>
<feature type="compositionally biased region" description="Basic and acidic residues" evidence="6">
    <location>
        <begin position="49"/>
        <end position="64"/>
    </location>
</feature>
<evidence type="ECO:0000256" key="2">
    <source>
        <dbReference type="ARBA" id="ARBA00022679"/>
    </source>
</evidence>
<feature type="domain" description="YTH" evidence="8">
    <location>
        <begin position="410"/>
        <end position="543"/>
    </location>
</feature>
<feature type="domain" description="Protein kinase" evidence="7">
    <location>
        <begin position="35"/>
        <end position="322"/>
    </location>
</feature>
<dbReference type="Proteomes" id="UP001174997">
    <property type="component" value="Unassembled WGS sequence"/>
</dbReference>
<dbReference type="InterPro" id="IPR050205">
    <property type="entry name" value="CDPK_Ser/Thr_kinases"/>
</dbReference>
<comment type="caution">
    <text evidence="9">The sequence shown here is derived from an EMBL/GenBank/DDBJ whole genome shotgun (WGS) entry which is preliminary data.</text>
</comment>
<dbReference type="InterPro" id="IPR007275">
    <property type="entry name" value="YTH_domain"/>
</dbReference>
<evidence type="ECO:0000259" key="7">
    <source>
        <dbReference type="PROSITE" id="PS50011"/>
    </source>
</evidence>
<organism evidence="9 10">
    <name type="scientific">Cercophora samala</name>
    <dbReference type="NCBI Taxonomy" id="330535"/>
    <lineage>
        <taxon>Eukaryota</taxon>
        <taxon>Fungi</taxon>
        <taxon>Dikarya</taxon>
        <taxon>Ascomycota</taxon>
        <taxon>Pezizomycotina</taxon>
        <taxon>Sordariomycetes</taxon>
        <taxon>Sordariomycetidae</taxon>
        <taxon>Sordariales</taxon>
        <taxon>Lasiosphaeriaceae</taxon>
        <taxon>Cercophora</taxon>
    </lineage>
</organism>
<evidence type="ECO:0000256" key="5">
    <source>
        <dbReference type="ARBA" id="ARBA00022840"/>
    </source>
</evidence>
<dbReference type="InterPro" id="IPR000719">
    <property type="entry name" value="Prot_kinase_dom"/>
</dbReference>
<evidence type="ECO:0000256" key="4">
    <source>
        <dbReference type="ARBA" id="ARBA00022777"/>
    </source>
</evidence>
<dbReference type="EMBL" id="JAULSY010000126">
    <property type="protein sequence ID" value="KAK0663946.1"/>
    <property type="molecule type" value="Genomic_DNA"/>
</dbReference>
<keyword evidence="2" id="KW-0808">Transferase</keyword>
<protein>
    <submittedName>
        <fullName evidence="9">Serine/threonine-protein kinase</fullName>
    </submittedName>
</protein>
<evidence type="ECO:0000313" key="10">
    <source>
        <dbReference type="Proteomes" id="UP001174997"/>
    </source>
</evidence>
<evidence type="ECO:0000256" key="3">
    <source>
        <dbReference type="ARBA" id="ARBA00022741"/>
    </source>
</evidence>
<dbReference type="PROSITE" id="PS50882">
    <property type="entry name" value="YTH"/>
    <property type="match status" value="1"/>
</dbReference>
<dbReference type="PROSITE" id="PS50011">
    <property type="entry name" value="PROTEIN_KINASE_DOM"/>
    <property type="match status" value="1"/>
</dbReference>
<dbReference type="CDD" id="cd21134">
    <property type="entry name" value="YTH"/>
    <property type="match status" value="1"/>
</dbReference>
<keyword evidence="5" id="KW-0067">ATP-binding</keyword>
<feature type="region of interest" description="Disordered" evidence="6">
    <location>
        <begin position="46"/>
        <end position="66"/>
    </location>
</feature>
<dbReference type="GO" id="GO:0004674">
    <property type="term" value="F:protein serine/threonine kinase activity"/>
    <property type="evidence" value="ECO:0007669"/>
    <property type="project" value="UniProtKB-KW"/>
</dbReference>
<proteinExistence type="predicted"/>
<dbReference type="InterPro" id="IPR011009">
    <property type="entry name" value="Kinase-like_dom_sf"/>
</dbReference>
<sequence>MDEALSDLVNFSRLATEFYLPNFVVHHVEPADEVWDLREEIGDGGSGVVRKEERRVHPSEEKSQSPRVRAVKQMRKLDQNQDQGQAQWNYRAELEAVVKFSQPEYDPFFVHTFGWFENQDSVFVAMEFLPLGDLERFKRSSSPLSESDTSLIVWQLIQGVRHMHEAGFAHRDLKPANILIASTVPMLHVKIADFGISKQAMHGVTRLHTMRIFGTWGYMAPEILGYYGNNWNTETNNTTIAYTMSVDIWAVGVIAMTLLLGREIFPLPGDMSRYVLGQQVLNFTREQGESLTDDAQDFITVLLAADPVLRPTAAAALAHPWLAQAVEATEPPPVIEIPDSEADSDEDLPSTVPDSPGPSAKSPWAKPATKNRPGKGSKTYTNTLLTKFKYLRLDNVLLSLKFQSIEFDKTRFYVLRSDNATDIESSSAHSVWTSSQRVNKILDKGFRASEGNVVLFFSVIGSRRFCGVAQMTSTLDWDNTDPFWVEDVWQGRFTLAWLSHTELSFDLVNHVPVKETTPGFRAIACYDGTEISPGSAYELLRVYSAEERRG</sequence>
<evidence type="ECO:0000313" key="9">
    <source>
        <dbReference type="EMBL" id="KAK0663946.1"/>
    </source>
</evidence>
<evidence type="ECO:0000259" key="8">
    <source>
        <dbReference type="PROSITE" id="PS50882"/>
    </source>
</evidence>
<keyword evidence="10" id="KW-1185">Reference proteome</keyword>
<accession>A0AA39Z4C6</accession>
<feature type="region of interest" description="Disordered" evidence="6">
    <location>
        <begin position="334"/>
        <end position="378"/>
    </location>
</feature>
<dbReference type="Gene3D" id="3.10.590.10">
    <property type="entry name" value="ph1033 like domains"/>
    <property type="match status" value="1"/>
</dbReference>
<evidence type="ECO:0000256" key="1">
    <source>
        <dbReference type="ARBA" id="ARBA00022527"/>
    </source>
</evidence>
<feature type="compositionally biased region" description="Acidic residues" evidence="6">
    <location>
        <begin position="338"/>
        <end position="348"/>
    </location>
</feature>
<dbReference type="Gene3D" id="1.10.510.10">
    <property type="entry name" value="Transferase(Phosphotransferase) domain 1"/>
    <property type="match status" value="1"/>
</dbReference>
<dbReference type="Pfam" id="PF00069">
    <property type="entry name" value="Pkinase"/>
    <property type="match status" value="1"/>
</dbReference>
<keyword evidence="3" id="KW-0547">Nucleotide-binding</keyword>
<dbReference type="GO" id="GO:0005524">
    <property type="term" value="F:ATP binding"/>
    <property type="evidence" value="ECO:0007669"/>
    <property type="project" value="UniProtKB-KW"/>
</dbReference>
<dbReference type="PROSITE" id="PS00108">
    <property type="entry name" value="PROTEIN_KINASE_ST"/>
    <property type="match status" value="1"/>
</dbReference>
<dbReference type="PANTHER" id="PTHR24349">
    <property type="entry name" value="SERINE/THREONINE-PROTEIN KINASE"/>
    <property type="match status" value="1"/>
</dbReference>
<dbReference type="InterPro" id="IPR008271">
    <property type="entry name" value="Ser/Thr_kinase_AS"/>
</dbReference>
<gene>
    <name evidence="9" type="ORF">QBC41DRAFT_234216</name>
</gene>
<dbReference type="AlphaFoldDB" id="A0AA39Z4C6"/>
<evidence type="ECO:0000256" key="6">
    <source>
        <dbReference type="SAM" id="MobiDB-lite"/>
    </source>
</evidence>
<dbReference type="Pfam" id="PF04146">
    <property type="entry name" value="YTH"/>
    <property type="match status" value="1"/>
</dbReference>
<dbReference type="SUPFAM" id="SSF56112">
    <property type="entry name" value="Protein kinase-like (PK-like)"/>
    <property type="match status" value="1"/>
</dbReference>